<dbReference type="EMBL" id="BDSA01000002">
    <property type="protein sequence ID" value="GBE60379.1"/>
    <property type="molecule type" value="Genomic_DNA"/>
</dbReference>
<gene>
    <name evidence="6" type="ORF">BOVATA_018720</name>
</gene>
<dbReference type="GO" id="GO:0008540">
    <property type="term" value="C:proteasome regulatory particle, base subcomplex"/>
    <property type="evidence" value="ECO:0007669"/>
    <property type="project" value="TreeGrafter"/>
</dbReference>
<evidence type="ECO:0000313" key="7">
    <source>
        <dbReference type="Proteomes" id="UP000236319"/>
    </source>
</evidence>
<feature type="compositionally biased region" description="Basic and acidic residues" evidence="3">
    <location>
        <begin position="678"/>
        <end position="689"/>
    </location>
</feature>
<feature type="region of interest" description="Disordered" evidence="3">
    <location>
        <begin position="718"/>
        <end position="741"/>
    </location>
</feature>
<dbReference type="PANTHER" id="PTHR10943">
    <property type="entry name" value="26S PROTEASOME NON-ATPASE REGULATORY SUBUNIT"/>
    <property type="match status" value="1"/>
</dbReference>
<dbReference type="GO" id="GO:0042176">
    <property type="term" value="P:regulation of protein catabolic process"/>
    <property type="evidence" value="ECO:0007669"/>
    <property type="project" value="InterPro"/>
</dbReference>
<keyword evidence="1" id="KW-0677">Repeat</keyword>
<evidence type="ECO:0000256" key="2">
    <source>
        <dbReference type="ARBA" id="ARBA00022942"/>
    </source>
</evidence>
<proteinExistence type="predicted"/>
<keyword evidence="7" id="KW-1185">Reference proteome</keyword>
<dbReference type="GO" id="GO:0005634">
    <property type="term" value="C:nucleus"/>
    <property type="evidence" value="ECO:0007669"/>
    <property type="project" value="TreeGrafter"/>
</dbReference>
<keyword evidence="2 6" id="KW-0647">Proteasome</keyword>
<dbReference type="SUPFAM" id="SSF48371">
    <property type="entry name" value="ARM repeat"/>
    <property type="match status" value="1"/>
</dbReference>
<dbReference type="InterPro" id="IPR040892">
    <property type="entry name" value="RPN1_N"/>
</dbReference>
<dbReference type="InterPro" id="IPR016024">
    <property type="entry name" value="ARM-type_fold"/>
</dbReference>
<dbReference type="RefSeq" id="XP_028866622.1">
    <property type="nucleotide sequence ID" value="XM_029010789.1"/>
</dbReference>
<dbReference type="InterPro" id="IPR011989">
    <property type="entry name" value="ARM-like"/>
</dbReference>
<feature type="region of interest" description="Disordered" evidence="3">
    <location>
        <begin position="677"/>
        <end position="705"/>
    </location>
</feature>
<dbReference type="GeneID" id="39874149"/>
<dbReference type="Proteomes" id="UP000236319">
    <property type="component" value="Unassembled WGS sequence"/>
</dbReference>
<comment type="caution">
    <text evidence="6">The sequence shown here is derived from an EMBL/GenBank/DDBJ whole genome shotgun (WGS) entry which is preliminary data.</text>
</comment>
<reference evidence="6 7" key="1">
    <citation type="journal article" date="2017" name="BMC Genomics">
        <title>Whole-genome assembly of Babesia ovata and comparative genomics between closely related pathogens.</title>
        <authorList>
            <person name="Yamagishi J."/>
            <person name="Asada M."/>
            <person name="Hakimi H."/>
            <person name="Tanaka T.Q."/>
            <person name="Sugimoto C."/>
            <person name="Kawazu S."/>
        </authorList>
    </citation>
    <scope>NUCLEOTIDE SEQUENCE [LARGE SCALE GENOMIC DNA]</scope>
    <source>
        <strain evidence="6 7">Miyake</strain>
    </source>
</reference>
<evidence type="ECO:0000313" key="6">
    <source>
        <dbReference type="EMBL" id="GBE60379.1"/>
    </source>
</evidence>
<dbReference type="InterPro" id="IPR041433">
    <property type="entry name" value="RPN1_C"/>
</dbReference>
<dbReference type="Pfam" id="PF18051">
    <property type="entry name" value="RPN1_C"/>
    <property type="match status" value="1"/>
</dbReference>
<dbReference type="Gene3D" id="1.25.10.10">
    <property type="entry name" value="Leucine-rich Repeat Variant"/>
    <property type="match status" value="1"/>
</dbReference>
<organism evidence="6 7">
    <name type="scientific">Babesia ovata</name>
    <dbReference type="NCBI Taxonomy" id="189622"/>
    <lineage>
        <taxon>Eukaryota</taxon>
        <taxon>Sar</taxon>
        <taxon>Alveolata</taxon>
        <taxon>Apicomplexa</taxon>
        <taxon>Aconoidasida</taxon>
        <taxon>Piroplasmida</taxon>
        <taxon>Babesiidae</taxon>
        <taxon>Babesia</taxon>
    </lineage>
</organism>
<protein>
    <submittedName>
        <fullName evidence="6">Proteasome 26S regulatory</fullName>
    </submittedName>
</protein>
<name>A0A2H6KBP0_9APIC</name>
<evidence type="ECO:0000256" key="3">
    <source>
        <dbReference type="SAM" id="MobiDB-lite"/>
    </source>
</evidence>
<evidence type="ECO:0000259" key="5">
    <source>
        <dbReference type="Pfam" id="PF18051"/>
    </source>
</evidence>
<evidence type="ECO:0000259" key="4">
    <source>
        <dbReference type="Pfam" id="PF17781"/>
    </source>
</evidence>
<dbReference type="GO" id="GO:0030234">
    <property type="term" value="F:enzyme regulator activity"/>
    <property type="evidence" value="ECO:0007669"/>
    <property type="project" value="InterPro"/>
</dbReference>
<feature type="domain" description="26S proteasome non-ATPase regulatory subunit RPN1 C-terminal" evidence="5">
    <location>
        <begin position="957"/>
        <end position="1008"/>
    </location>
</feature>
<dbReference type="GO" id="GO:0034515">
    <property type="term" value="C:proteasome storage granule"/>
    <property type="evidence" value="ECO:0007669"/>
    <property type="project" value="TreeGrafter"/>
</dbReference>
<feature type="domain" description="RPN1 N-terminal" evidence="4">
    <location>
        <begin position="22"/>
        <end position="398"/>
    </location>
</feature>
<evidence type="ECO:0000256" key="1">
    <source>
        <dbReference type="ARBA" id="ARBA00022737"/>
    </source>
</evidence>
<dbReference type="OrthoDB" id="10252509at2759"/>
<sequence>MKSKRKDNLSDADLAYKEELDALVRELVESRLEDSAAQPILLQLVQHATTNGGNITSVPKALQFLIEHKTALYDLYQAYMGESGDDTYSVFLLLELMSFLDAIGTSDNAKEAQKTHKKDSDKFKLMLYKIEAVMVARRLLANPATPAEVREKLTNRKIQDWGNEYLTSLSTHIVTFFNMPETRDVYDSLPRSSDQMDVVTAEKQSVLQKFDTALLIPEALKFAEDITDYFFKNGFEYDAIDLLLEVDLIESIRRKCGNDHDLITRVTSYIISISAFGATYVETRRMLVVVYEILLEAGRSAEALRIALKLDDQEKVREVIFGCTNAATRRQLAYICASHGKYLNLAENGGAESVLTSDDIEEIRVISSGEHLSGFFLILATELDVIEPKTPQDIFRSYPVTKLNTNFNITDGRLSKNLAFDSALGNLSHTFVNAFVNCGFGTDMLINVPDSDWVFHHHEYGLLCAAASVGLISLWNVEEGLSKVDKYEYSANTYVKAGSYAAYGLSSCGVVPDADPLSGLLLDKLDGPEKTECLGAVLGIAFGYAGTQQESLLESLVPIVVSDETQYPIVCSAMAAVALGLIFVGSGRQEVSEAIVQKLLDIPDNSMDMAAKCQFACALGILQMGRMDASEVVIEALKAVDGEHGRIAELMVEACAYAGSGDVIRIQQFLKCCASAENEPKPKEGKQDADDAMEVDMPPKSPKQPAIDAALSALQNASEAAGHDTKKDGKPGRVGFKLDEDTSSSKRSVVNQSSVAILGIALTALGDSVGCAMLLRLFEHPLSFGSPCERRAAPLALALAYASNPSPQVIDALSKLTHDVDYFVSMHAIFALGIVGAGTNNARIAIKLQNLAKSHTRDTSIIFIIRIAAGLLHMGKGTTTISPLHSEGLLLRKTALAGLLVTMTAALDMKNTFTQSMPFTLLFVALAIRPRWMLTLLPNLEHVQVPCRVGNMVETTGTVGKQRRISGFQTHQTPVLVGASERAELATEEYVPCTTVLEGIVIVEKNDNVTMD</sequence>
<dbReference type="VEuPathDB" id="PiroplasmaDB:BOVATA_018720"/>
<dbReference type="GO" id="GO:0043161">
    <property type="term" value="P:proteasome-mediated ubiquitin-dependent protein catabolic process"/>
    <property type="evidence" value="ECO:0007669"/>
    <property type="project" value="TreeGrafter"/>
</dbReference>
<dbReference type="AlphaFoldDB" id="A0A2H6KBP0"/>
<dbReference type="InterPro" id="IPR016643">
    <property type="entry name" value="26S_Psome_Rpn1"/>
</dbReference>
<dbReference type="Pfam" id="PF17781">
    <property type="entry name" value="RPN1_RPN2_N"/>
    <property type="match status" value="1"/>
</dbReference>
<feature type="compositionally biased region" description="Basic and acidic residues" evidence="3">
    <location>
        <begin position="721"/>
        <end position="741"/>
    </location>
</feature>
<dbReference type="PIRSF" id="PIRSF015965">
    <property type="entry name" value="26S_Psome_Rpn1"/>
    <property type="match status" value="1"/>
</dbReference>
<dbReference type="PANTHER" id="PTHR10943:SF1">
    <property type="entry name" value="26S PROTEASOME NON-ATPASE REGULATORY SUBUNIT 2"/>
    <property type="match status" value="1"/>
</dbReference>
<accession>A0A2H6KBP0</accession>